<evidence type="ECO:0000313" key="2">
    <source>
        <dbReference type="Proteomes" id="UP000008549"/>
    </source>
</evidence>
<proteinExistence type="predicted"/>
<protein>
    <submittedName>
        <fullName evidence="1">Protein CBG27111</fullName>
    </submittedName>
</protein>
<accession>B6IHI6</accession>
<organism evidence="1 2">
    <name type="scientific">Caenorhabditis briggsae</name>
    <dbReference type="NCBI Taxonomy" id="6238"/>
    <lineage>
        <taxon>Eukaryota</taxon>
        <taxon>Metazoa</taxon>
        <taxon>Ecdysozoa</taxon>
        <taxon>Nematoda</taxon>
        <taxon>Chromadorea</taxon>
        <taxon>Rhabditida</taxon>
        <taxon>Rhabditina</taxon>
        <taxon>Rhabditomorpha</taxon>
        <taxon>Rhabditoidea</taxon>
        <taxon>Rhabditidae</taxon>
        <taxon>Peloderinae</taxon>
        <taxon>Caenorhabditis</taxon>
    </lineage>
</organism>
<evidence type="ECO:0000313" key="1">
    <source>
        <dbReference type="EMBL" id="CAR99366.1"/>
    </source>
</evidence>
<reference evidence="1 2" key="1">
    <citation type="journal article" date="2003" name="PLoS Biol.">
        <title>The genome sequence of Caenorhabditis briggsae: a platform for comparative genomics.</title>
        <authorList>
            <person name="Stein L.D."/>
            <person name="Bao Z."/>
            <person name="Blasiar D."/>
            <person name="Blumenthal T."/>
            <person name="Brent M.R."/>
            <person name="Chen N."/>
            <person name="Chinwalla A."/>
            <person name="Clarke L."/>
            <person name="Clee C."/>
            <person name="Coghlan A."/>
            <person name="Coulson A."/>
            <person name="D'Eustachio P."/>
            <person name="Fitch D.H."/>
            <person name="Fulton L.A."/>
            <person name="Fulton R.E."/>
            <person name="Griffiths-Jones S."/>
            <person name="Harris T.W."/>
            <person name="Hillier L.W."/>
            <person name="Kamath R."/>
            <person name="Kuwabara P.E."/>
            <person name="Mardis E.R."/>
            <person name="Marra M.A."/>
            <person name="Miner T.L."/>
            <person name="Minx P."/>
            <person name="Mullikin J.C."/>
            <person name="Plumb R.W."/>
            <person name="Rogers J."/>
            <person name="Schein J.E."/>
            <person name="Sohrmann M."/>
            <person name="Spieth J."/>
            <person name="Stajich J.E."/>
            <person name="Wei C."/>
            <person name="Willey D."/>
            <person name="Wilson R.K."/>
            <person name="Durbin R."/>
            <person name="Waterston R.H."/>
        </authorList>
    </citation>
    <scope>NUCLEOTIDE SEQUENCE [LARGE SCALE GENOMIC DNA]</scope>
    <source>
        <strain evidence="1 2">AF16</strain>
    </source>
</reference>
<dbReference type="GeneID" id="68918570"/>
<dbReference type="KEGG" id="cbr:CBG_27111"/>
<dbReference type="InParanoid" id="B6IHI6"/>
<gene>
    <name evidence="1" type="ORF">CBG27111</name>
    <name evidence="1" type="ORF">CBG_27111</name>
</gene>
<dbReference type="Proteomes" id="UP000008549">
    <property type="component" value="Unassembled WGS sequence"/>
</dbReference>
<dbReference type="CTD" id="68918570"/>
<name>B6IHI6_CAEBR</name>
<dbReference type="EMBL" id="HE600954">
    <property type="protein sequence ID" value="CAR99366.1"/>
    <property type="molecule type" value="Genomic_DNA"/>
</dbReference>
<dbReference type="RefSeq" id="XP_045098929.1">
    <property type="nucleotide sequence ID" value="XM_045237717.1"/>
</dbReference>
<sequence>MARLNYFH</sequence>
<reference evidence="1 2" key="2">
    <citation type="journal article" date="2011" name="PLoS Genet.">
        <title>Caenorhabditis briggsae recombinant inbred line genotypes reveal inter-strain incompatibility and the evolution of recombination.</title>
        <authorList>
            <person name="Ross J.A."/>
            <person name="Koboldt D.C."/>
            <person name="Staisch J.E."/>
            <person name="Chamberlin H.M."/>
            <person name="Gupta B.P."/>
            <person name="Miller R.D."/>
            <person name="Baird S.E."/>
            <person name="Haag E.S."/>
        </authorList>
    </citation>
    <scope>NUCLEOTIDE SEQUENCE [LARGE SCALE GENOMIC DNA]</scope>
    <source>
        <strain evidence="1 2">AF16</strain>
    </source>
</reference>
<keyword evidence="2" id="KW-1185">Reference proteome</keyword>